<evidence type="ECO:0000313" key="3">
    <source>
        <dbReference type="Proteomes" id="UP001178507"/>
    </source>
</evidence>
<dbReference type="Proteomes" id="UP001178507">
    <property type="component" value="Unassembled WGS sequence"/>
</dbReference>
<dbReference type="AlphaFoldDB" id="A0AA36N5A5"/>
<comment type="caution">
    <text evidence="2">The sequence shown here is derived from an EMBL/GenBank/DDBJ whole genome shotgun (WGS) entry which is preliminary data.</text>
</comment>
<feature type="region of interest" description="Disordered" evidence="1">
    <location>
        <begin position="100"/>
        <end position="122"/>
    </location>
</feature>
<accession>A0AA36N5A5</accession>
<evidence type="ECO:0000256" key="1">
    <source>
        <dbReference type="SAM" id="MobiDB-lite"/>
    </source>
</evidence>
<sequence length="162" mass="17672">MAQLVCGSEQIAECWEEREQEFPGMANLFDGHAGFSDQAADVEGAKAVGTRRFFGAPHVQDTFELEKIICGSNKMSEHKDQHEQRQRDLSEMFEGLAGYSAQAEDEGDGRSRSKRNFWGAPHVQDTPLAGVLCGSDKMEDCFSRSTKTSTVCTSTSSGAVPA</sequence>
<proteinExistence type="predicted"/>
<name>A0AA36N5A5_9DINO</name>
<gene>
    <name evidence="2" type="ORF">EVOR1521_LOCUS17909</name>
</gene>
<evidence type="ECO:0000313" key="2">
    <source>
        <dbReference type="EMBL" id="CAJ1392949.1"/>
    </source>
</evidence>
<protein>
    <submittedName>
        <fullName evidence="2">Uncharacterized protein</fullName>
    </submittedName>
</protein>
<dbReference type="EMBL" id="CAUJNA010002446">
    <property type="protein sequence ID" value="CAJ1392949.1"/>
    <property type="molecule type" value="Genomic_DNA"/>
</dbReference>
<organism evidence="2 3">
    <name type="scientific">Effrenium voratum</name>
    <dbReference type="NCBI Taxonomy" id="2562239"/>
    <lineage>
        <taxon>Eukaryota</taxon>
        <taxon>Sar</taxon>
        <taxon>Alveolata</taxon>
        <taxon>Dinophyceae</taxon>
        <taxon>Suessiales</taxon>
        <taxon>Symbiodiniaceae</taxon>
        <taxon>Effrenium</taxon>
    </lineage>
</organism>
<reference evidence="2" key="1">
    <citation type="submission" date="2023-08" db="EMBL/GenBank/DDBJ databases">
        <authorList>
            <person name="Chen Y."/>
            <person name="Shah S."/>
            <person name="Dougan E. K."/>
            <person name="Thang M."/>
            <person name="Chan C."/>
        </authorList>
    </citation>
    <scope>NUCLEOTIDE SEQUENCE</scope>
</reference>
<keyword evidence="3" id="KW-1185">Reference proteome</keyword>